<dbReference type="AlphaFoldDB" id="A0AAD8A1K3"/>
<reference evidence="8" key="1">
    <citation type="journal article" date="2023" name="IScience">
        <title>Live-bearing cockroach genome reveals convergent evolutionary mechanisms linked to viviparity in insects and beyond.</title>
        <authorList>
            <person name="Fouks B."/>
            <person name="Harrison M.C."/>
            <person name="Mikhailova A.A."/>
            <person name="Marchal E."/>
            <person name="English S."/>
            <person name="Carruthers M."/>
            <person name="Jennings E.C."/>
            <person name="Chiamaka E.L."/>
            <person name="Frigard R.A."/>
            <person name="Pippel M."/>
            <person name="Attardo G.M."/>
            <person name="Benoit J.B."/>
            <person name="Bornberg-Bauer E."/>
            <person name="Tobe S.S."/>
        </authorList>
    </citation>
    <scope>NUCLEOTIDE SEQUENCE</scope>
    <source>
        <strain evidence="8">Stay&amp;Tobe</strain>
    </source>
</reference>
<dbReference type="GO" id="GO:0042811">
    <property type="term" value="P:pheromone biosynthetic process"/>
    <property type="evidence" value="ECO:0007669"/>
    <property type="project" value="UniProtKB-ARBA"/>
</dbReference>
<dbReference type="PROSITE" id="PS00723">
    <property type="entry name" value="POLYPRENYL_SYNTHASE_1"/>
    <property type="match status" value="1"/>
</dbReference>
<keyword evidence="3" id="KW-0479">Metal-binding</keyword>
<dbReference type="InterPro" id="IPR039702">
    <property type="entry name" value="FPS1-like"/>
</dbReference>
<dbReference type="SUPFAM" id="SSF48576">
    <property type="entry name" value="Terpenoid synthases"/>
    <property type="match status" value="1"/>
</dbReference>
<accession>A0AAD8A1K3</accession>
<evidence type="ECO:0000256" key="4">
    <source>
        <dbReference type="ARBA" id="ARBA00022842"/>
    </source>
</evidence>
<evidence type="ECO:0000313" key="8">
    <source>
        <dbReference type="EMBL" id="KAJ9590311.1"/>
    </source>
</evidence>
<evidence type="ECO:0000256" key="5">
    <source>
        <dbReference type="ARBA" id="ARBA00033740"/>
    </source>
</evidence>
<dbReference type="InterPro" id="IPR000092">
    <property type="entry name" value="Polyprenyl_synt"/>
</dbReference>
<dbReference type="GO" id="GO:0005737">
    <property type="term" value="C:cytoplasm"/>
    <property type="evidence" value="ECO:0007669"/>
    <property type="project" value="TreeGrafter"/>
</dbReference>
<dbReference type="Proteomes" id="UP001233999">
    <property type="component" value="Unassembled WGS sequence"/>
</dbReference>
<dbReference type="InterPro" id="IPR008949">
    <property type="entry name" value="Isoprenoid_synthase_dom_sf"/>
</dbReference>
<protein>
    <recommendedName>
        <fullName evidence="6">Farnesyl pyrophosphate synthase</fullName>
    </recommendedName>
</protein>
<reference evidence="8" key="2">
    <citation type="submission" date="2023-05" db="EMBL/GenBank/DDBJ databases">
        <authorList>
            <person name="Fouks B."/>
        </authorList>
    </citation>
    <scope>NUCLEOTIDE SEQUENCE</scope>
    <source>
        <strain evidence="8">Stay&amp;Tobe</strain>
        <tissue evidence="8">Testes</tissue>
    </source>
</reference>
<evidence type="ECO:0000313" key="9">
    <source>
        <dbReference type="Proteomes" id="UP001233999"/>
    </source>
</evidence>
<dbReference type="PANTHER" id="PTHR11525">
    <property type="entry name" value="FARNESYL-PYROPHOSPHATE SYNTHETASE"/>
    <property type="match status" value="1"/>
</dbReference>
<dbReference type="SFLD" id="SFLDS00005">
    <property type="entry name" value="Isoprenoid_Synthase_Type_I"/>
    <property type="match status" value="1"/>
</dbReference>
<dbReference type="PANTHER" id="PTHR11525:SF0">
    <property type="entry name" value="FARNESYL PYROPHOSPHATE SYNTHASE"/>
    <property type="match status" value="1"/>
</dbReference>
<dbReference type="Pfam" id="PF00348">
    <property type="entry name" value="polyprenyl_synt"/>
    <property type="match status" value="1"/>
</dbReference>
<dbReference type="GO" id="GO:0046872">
    <property type="term" value="F:metal ion binding"/>
    <property type="evidence" value="ECO:0007669"/>
    <property type="project" value="UniProtKB-KW"/>
</dbReference>
<comment type="pathway">
    <text evidence="5">Pheromone biosynthesis.</text>
</comment>
<comment type="caution">
    <text evidence="8">The sequence shown here is derived from an EMBL/GenBank/DDBJ whole genome shotgun (WGS) entry which is preliminary data.</text>
</comment>
<evidence type="ECO:0000256" key="1">
    <source>
        <dbReference type="ARBA" id="ARBA00001946"/>
    </source>
</evidence>
<name>A0AAD8A1K3_DIPPU</name>
<dbReference type="EMBL" id="JASPKZ010004387">
    <property type="protein sequence ID" value="KAJ9590311.1"/>
    <property type="molecule type" value="Genomic_DNA"/>
</dbReference>
<dbReference type="InterPro" id="IPR033749">
    <property type="entry name" value="Polyprenyl_synt_CS"/>
</dbReference>
<keyword evidence="2 7" id="KW-0808">Transferase</keyword>
<dbReference type="GO" id="GO:0004337">
    <property type="term" value="F:(2E,6E)-farnesyl diphosphate synthase activity"/>
    <property type="evidence" value="ECO:0007669"/>
    <property type="project" value="TreeGrafter"/>
</dbReference>
<dbReference type="GO" id="GO:0004161">
    <property type="term" value="F:dimethylallyltranstransferase activity"/>
    <property type="evidence" value="ECO:0007669"/>
    <property type="project" value="TreeGrafter"/>
</dbReference>
<sequence length="346" mass="39642">MLGTISKCCTSAAQTSLQEIRRSFSKAVPIICNGQFTIPTNNKANIVRNGGILTFNQNILNRQLSNLRTLSTFNTPPIPLAITGTVATKDESRDFMAVFPDVVRDLTEAGRHLDIPEATKWFAKVLQYNVPGGKKNRGLATVYAFRMLAPKDQLTAENIRLSLIMGWCIEMFQAFFLVLDDIMDNSITRRGRPCWYRNNNLGIAAVNDGILMENGLYQLLRRYFRDKPYYVHVMELFHDFLFISAHSSEIEYLSTHKRKAKFRQFTMNRYNSIVKYKTAYSSFHLPVALAMYMAGYMDEEMHRQAKTILLERGPIFSVHNEYYKTFRTGICVDIIGTDIEDGKCTL</sequence>
<dbReference type="GO" id="GO:0045337">
    <property type="term" value="P:farnesyl diphosphate biosynthetic process"/>
    <property type="evidence" value="ECO:0007669"/>
    <property type="project" value="TreeGrafter"/>
</dbReference>
<keyword evidence="9" id="KW-1185">Reference proteome</keyword>
<organism evidence="8 9">
    <name type="scientific">Diploptera punctata</name>
    <name type="common">Pacific beetle cockroach</name>
    <dbReference type="NCBI Taxonomy" id="6984"/>
    <lineage>
        <taxon>Eukaryota</taxon>
        <taxon>Metazoa</taxon>
        <taxon>Ecdysozoa</taxon>
        <taxon>Arthropoda</taxon>
        <taxon>Hexapoda</taxon>
        <taxon>Insecta</taxon>
        <taxon>Pterygota</taxon>
        <taxon>Neoptera</taxon>
        <taxon>Polyneoptera</taxon>
        <taxon>Dictyoptera</taxon>
        <taxon>Blattodea</taxon>
        <taxon>Blaberoidea</taxon>
        <taxon>Blaberidae</taxon>
        <taxon>Diplopterinae</taxon>
        <taxon>Diploptera</taxon>
    </lineage>
</organism>
<evidence type="ECO:0000256" key="6">
    <source>
        <dbReference type="ARBA" id="ARBA00034546"/>
    </source>
</evidence>
<comment type="cofactor">
    <cofactor evidence="1">
        <name>Mg(2+)</name>
        <dbReference type="ChEBI" id="CHEBI:18420"/>
    </cofactor>
</comment>
<evidence type="ECO:0000256" key="2">
    <source>
        <dbReference type="ARBA" id="ARBA00022679"/>
    </source>
</evidence>
<comment type="similarity">
    <text evidence="7">Belongs to the FPP/GGPP synthase family.</text>
</comment>
<feature type="non-terminal residue" evidence="8">
    <location>
        <position position="1"/>
    </location>
</feature>
<evidence type="ECO:0000256" key="3">
    <source>
        <dbReference type="ARBA" id="ARBA00022723"/>
    </source>
</evidence>
<keyword evidence="4" id="KW-0460">Magnesium</keyword>
<dbReference type="Gene3D" id="1.10.600.10">
    <property type="entry name" value="Farnesyl Diphosphate Synthase"/>
    <property type="match status" value="1"/>
</dbReference>
<proteinExistence type="inferred from homology"/>
<gene>
    <name evidence="8" type="ORF">L9F63_027849</name>
</gene>
<evidence type="ECO:0000256" key="7">
    <source>
        <dbReference type="RuleBase" id="RU004466"/>
    </source>
</evidence>